<dbReference type="AlphaFoldDB" id="A0A418PMB2"/>
<feature type="transmembrane region" description="Helical" evidence="7">
    <location>
        <begin position="36"/>
        <end position="55"/>
    </location>
</feature>
<evidence type="ECO:0000256" key="5">
    <source>
        <dbReference type="ARBA" id="ARBA00023136"/>
    </source>
</evidence>
<keyword evidence="3 6" id="KW-0812">Transmembrane</keyword>
<comment type="subcellular location">
    <subcellularLocation>
        <location evidence="1">Membrane</location>
        <topology evidence="1">Multi-pass membrane protein</topology>
    </subcellularLocation>
</comment>
<dbReference type="PANTHER" id="PTHR19139">
    <property type="entry name" value="AQUAPORIN TRANSPORTER"/>
    <property type="match status" value="1"/>
</dbReference>
<gene>
    <name evidence="8" type="ORF">D0X99_18965</name>
</gene>
<evidence type="ECO:0008006" key="10">
    <source>
        <dbReference type="Google" id="ProtNLM"/>
    </source>
</evidence>
<reference evidence="8 9" key="1">
    <citation type="submission" date="2018-09" db="EMBL/GenBank/DDBJ databases">
        <authorList>
            <person name="Wang X."/>
            <person name="Du Z."/>
        </authorList>
    </citation>
    <scope>NUCLEOTIDE SEQUENCE [LARGE SCALE GENOMIC DNA]</scope>
    <source>
        <strain evidence="8 9">N3</strain>
    </source>
</reference>
<evidence type="ECO:0000313" key="9">
    <source>
        <dbReference type="Proteomes" id="UP000283522"/>
    </source>
</evidence>
<sequence length="243" mass="26303">MAGTALLLLIGLSIVIFLFAAETPMADIIPNVTHRRMLSGFLFGATGAIISMTALGRESGAHINPAVTMVFFLFGKIEKRAAMAYVISQLLGAVIGCLPLFIWGAWGESIDFGATYPGVGYTVSEAFWGEVITTFTMVSLLIVFIGFRSIRPFTPMLFPFLYSIMVPIEAVISGTSTNPARSFGPSVITGIWDSWWIYWAGPILGALLAALACSALAKRITVAKLYHFDSDRDGLFRRKGTSV</sequence>
<dbReference type="GO" id="GO:0005886">
    <property type="term" value="C:plasma membrane"/>
    <property type="evidence" value="ECO:0007669"/>
    <property type="project" value="TreeGrafter"/>
</dbReference>
<keyword evidence="4 7" id="KW-1133">Transmembrane helix</keyword>
<feature type="transmembrane region" description="Helical" evidence="7">
    <location>
        <begin position="157"/>
        <end position="176"/>
    </location>
</feature>
<dbReference type="InterPro" id="IPR034294">
    <property type="entry name" value="Aquaporin_transptr"/>
</dbReference>
<dbReference type="SUPFAM" id="SSF81338">
    <property type="entry name" value="Aquaporin-like"/>
    <property type="match status" value="1"/>
</dbReference>
<proteinExistence type="inferred from homology"/>
<feature type="transmembrane region" description="Helical" evidence="7">
    <location>
        <begin position="82"/>
        <end position="106"/>
    </location>
</feature>
<dbReference type="Pfam" id="PF00230">
    <property type="entry name" value="MIP"/>
    <property type="match status" value="1"/>
</dbReference>
<protein>
    <recommendedName>
        <fullName evidence="10">Aquaporin family protein</fullName>
    </recommendedName>
</protein>
<keyword evidence="5 7" id="KW-0472">Membrane</keyword>
<organism evidence="8 9">
    <name type="scientific">Algoriphagus lacus</name>
    <dbReference type="NCBI Taxonomy" id="2056311"/>
    <lineage>
        <taxon>Bacteria</taxon>
        <taxon>Pseudomonadati</taxon>
        <taxon>Bacteroidota</taxon>
        <taxon>Cytophagia</taxon>
        <taxon>Cytophagales</taxon>
        <taxon>Cyclobacteriaceae</taxon>
        <taxon>Algoriphagus</taxon>
    </lineage>
</organism>
<evidence type="ECO:0000256" key="2">
    <source>
        <dbReference type="ARBA" id="ARBA00006175"/>
    </source>
</evidence>
<dbReference type="EMBL" id="QXML01000013">
    <property type="protein sequence ID" value="RIW12594.1"/>
    <property type="molecule type" value="Genomic_DNA"/>
</dbReference>
<feature type="transmembrane region" description="Helical" evidence="7">
    <location>
        <begin position="196"/>
        <end position="217"/>
    </location>
</feature>
<dbReference type="GO" id="GO:0015250">
    <property type="term" value="F:water channel activity"/>
    <property type="evidence" value="ECO:0007669"/>
    <property type="project" value="TreeGrafter"/>
</dbReference>
<evidence type="ECO:0000256" key="7">
    <source>
        <dbReference type="SAM" id="Phobius"/>
    </source>
</evidence>
<comment type="similarity">
    <text evidence="2 6">Belongs to the MIP/aquaporin (TC 1.A.8) family.</text>
</comment>
<dbReference type="InterPro" id="IPR023271">
    <property type="entry name" value="Aquaporin-like"/>
</dbReference>
<keyword evidence="6" id="KW-0813">Transport</keyword>
<evidence type="ECO:0000256" key="1">
    <source>
        <dbReference type="ARBA" id="ARBA00004141"/>
    </source>
</evidence>
<dbReference type="PANTHER" id="PTHR19139:SF199">
    <property type="entry name" value="MIP17260P"/>
    <property type="match status" value="1"/>
</dbReference>
<comment type="caution">
    <text evidence="8">The sequence shown here is derived from an EMBL/GenBank/DDBJ whole genome shotgun (WGS) entry which is preliminary data.</text>
</comment>
<dbReference type="PRINTS" id="PR00783">
    <property type="entry name" value="MINTRINSICP"/>
</dbReference>
<dbReference type="Proteomes" id="UP000283522">
    <property type="component" value="Unassembled WGS sequence"/>
</dbReference>
<dbReference type="Gene3D" id="1.20.1080.10">
    <property type="entry name" value="Glycerol uptake facilitator protein"/>
    <property type="match status" value="1"/>
</dbReference>
<feature type="transmembrane region" description="Helical" evidence="7">
    <location>
        <begin position="126"/>
        <end position="145"/>
    </location>
</feature>
<evidence type="ECO:0000313" key="8">
    <source>
        <dbReference type="EMBL" id="RIW12594.1"/>
    </source>
</evidence>
<evidence type="ECO:0000256" key="3">
    <source>
        <dbReference type="ARBA" id="ARBA00022692"/>
    </source>
</evidence>
<evidence type="ECO:0000256" key="6">
    <source>
        <dbReference type="RuleBase" id="RU000477"/>
    </source>
</evidence>
<name>A0A418PMB2_9BACT</name>
<accession>A0A418PMB2</accession>
<keyword evidence="9" id="KW-1185">Reference proteome</keyword>
<evidence type="ECO:0000256" key="4">
    <source>
        <dbReference type="ARBA" id="ARBA00022989"/>
    </source>
</evidence>
<dbReference type="InterPro" id="IPR000425">
    <property type="entry name" value="MIP"/>
</dbReference>